<evidence type="ECO:0000256" key="2">
    <source>
        <dbReference type="ARBA" id="ARBA00016956"/>
    </source>
</evidence>
<proteinExistence type="inferred from homology"/>
<feature type="domain" description="Translation elongation factor EFTs/EF1B dimerisation" evidence="6">
    <location>
        <begin position="72"/>
        <end position="267"/>
    </location>
</feature>
<dbReference type="PANTHER" id="PTHR11741:SF0">
    <property type="entry name" value="ELONGATION FACTOR TS, MITOCHONDRIAL"/>
    <property type="match status" value="1"/>
</dbReference>
<keyword evidence="8" id="KW-1185">Reference proteome</keyword>
<evidence type="ECO:0000256" key="5">
    <source>
        <dbReference type="HAMAP-Rule" id="MF_00050"/>
    </source>
</evidence>
<reference evidence="7 8" key="1">
    <citation type="submission" date="2019-02" db="EMBL/GenBank/DDBJ databases">
        <title>Deep-cultivation of Planctomycetes and their phenomic and genomic characterization uncovers novel biology.</title>
        <authorList>
            <person name="Wiegand S."/>
            <person name="Jogler M."/>
            <person name="Boedeker C."/>
            <person name="Pinto D."/>
            <person name="Vollmers J."/>
            <person name="Rivas-Marin E."/>
            <person name="Kohn T."/>
            <person name="Peeters S.H."/>
            <person name="Heuer A."/>
            <person name="Rast P."/>
            <person name="Oberbeckmann S."/>
            <person name="Bunk B."/>
            <person name="Jeske O."/>
            <person name="Meyerdierks A."/>
            <person name="Storesund J.E."/>
            <person name="Kallscheuer N."/>
            <person name="Luecker S."/>
            <person name="Lage O.M."/>
            <person name="Pohl T."/>
            <person name="Merkel B.J."/>
            <person name="Hornburger P."/>
            <person name="Mueller R.-W."/>
            <person name="Bruemmer F."/>
            <person name="Labrenz M."/>
            <person name="Spormann A.M."/>
            <person name="Op den Camp H."/>
            <person name="Overmann J."/>
            <person name="Amann R."/>
            <person name="Jetten M.S.M."/>
            <person name="Mascher T."/>
            <person name="Medema M.H."/>
            <person name="Devos D.P."/>
            <person name="Kaster A.-K."/>
            <person name="Ovreas L."/>
            <person name="Rohde M."/>
            <person name="Galperin M.Y."/>
            <person name="Jogler C."/>
        </authorList>
    </citation>
    <scope>NUCLEOTIDE SEQUENCE [LARGE SCALE GENOMIC DNA]</scope>
    <source>
        <strain evidence="7 8">Pla163</strain>
    </source>
</reference>
<dbReference type="Gene3D" id="3.30.479.20">
    <property type="entry name" value="Elongation factor Ts, dimerisation domain"/>
    <property type="match status" value="2"/>
</dbReference>
<name>A0A518CZS0_9BACT</name>
<dbReference type="SUPFAM" id="SSF46934">
    <property type="entry name" value="UBA-like"/>
    <property type="match status" value="1"/>
</dbReference>
<keyword evidence="3 5" id="KW-0251">Elongation factor</keyword>
<comment type="function">
    <text evidence="5">Associates with the EF-Tu.GDP complex and induces the exchange of GDP to GTP. It remains bound to the aminoacyl-tRNA.EF-Tu.GTP complex up to the GTP hydrolysis stage on the ribosome.</text>
</comment>
<evidence type="ECO:0000313" key="7">
    <source>
        <dbReference type="EMBL" id="QDU84712.1"/>
    </source>
</evidence>
<evidence type="ECO:0000313" key="8">
    <source>
        <dbReference type="Proteomes" id="UP000319342"/>
    </source>
</evidence>
<evidence type="ECO:0000256" key="4">
    <source>
        <dbReference type="ARBA" id="ARBA00022917"/>
    </source>
</evidence>
<dbReference type="SUPFAM" id="SSF54713">
    <property type="entry name" value="Elongation factor Ts (EF-Ts), dimerisation domain"/>
    <property type="match status" value="2"/>
</dbReference>
<evidence type="ECO:0000259" key="6">
    <source>
        <dbReference type="Pfam" id="PF00889"/>
    </source>
</evidence>
<dbReference type="AlphaFoldDB" id="A0A518CZS0"/>
<dbReference type="PROSITE" id="PS01126">
    <property type="entry name" value="EF_TS_1"/>
    <property type="match status" value="1"/>
</dbReference>
<dbReference type="EMBL" id="CP036290">
    <property type="protein sequence ID" value="QDU84712.1"/>
    <property type="molecule type" value="Genomic_DNA"/>
</dbReference>
<dbReference type="NCBIfam" id="TIGR00116">
    <property type="entry name" value="tsf"/>
    <property type="match status" value="1"/>
</dbReference>
<dbReference type="InterPro" id="IPR009060">
    <property type="entry name" value="UBA-like_sf"/>
</dbReference>
<feature type="region of interest" description="Involved in Mg(2+) ion dislocation from EF-Tu" evidence="5">
    <location>
        <begin position="81"/>
        <end position="84"/>
    </location>
</feature>
<dbReference type="PANTHER" id="PTHR11741">
    <property type="entry name" value="ELONGATION FACTOR TS"/>
    <property type="match status" value="1"/>
</dbReference>
<dbReference type="GO" id="GO:0003746">
    <property type="term" value="F:translation elongation factor activity"/>
    <property type="evidence" value="ECO:0007669"/>
    <property type="project" value="UniProtKB-UniRule"/>
</dbReference>
<keyword evidence="5" id="KW-0963">Cytoplasm</keyword>
<comment type="similarity">
    <text evidence="1 5">Belongs to the EF-Ts family.</text>
</comment>
<dbReference type="RefSeq" id="WP_145186756.1">
    <property type="nucleotide sequence ID" value="NZ_CP036290.1"/>
</dbReference>
<dbReference type="CDD" id="cd14275">
    <property type="entry name" value="UBA_EF-Ts"/>
    <property type="match status" value="1"/>
</dbReference>
<dbReference type="InterPro" id="IPR001816">
    <property type="entry name" value="Transl_elong_EFTs/EF1B"/>
</dbReference>
<dbReference type="GO" id="GO:0005737">
    <property type="term" value="C:cytoplasm"/>
    <property type="evidence" value="ECO:0007669"/>
    <property type="project" value="UniProtKB-SubCell"/>
</dbReference>
<evidence type="ECO:0000256" key="3">
    <source>
        <dbReference type="ARBA" id="ARBA00022768"/>
    </source>
</evidence>
<sequence>MAVSASMVRELRDKTGAAMMDCKKALDAAGGDMDAALDHLRKQGLKTAAKKAGRETSEGRVSASISDDGTAGAMVAVRCETDFVANTEDFQSMMARYAAAALAADLPAGESAEAFTALPMGGSDVSEDLKQVVGRLGENIQISRVVRLAVDGGFVGVYIHHNFKVGAMAAVTTTKSKDEAQGLLGRLCQHIAFTKPAYRVPADVPEDVQQREREVHLESDDVKSKPENIQGKIVEGKMKAFFKDVCLEEQAWIFDNGMSVAKAIQSELGPDAALAGYAVFEI</sequence>
<dbReference type="HAMAP" id="MF_00050">
    <property type="entry name" value="EF_Ts"/>
    <property type="match status" value="1"/>
</dbReference>
<dbReference type="Pfam" id="PF00889">
    <property type="entry name" value="EF_TS"/>
    <property type="match status" value="1"/>
</dbReference>
<dbReference type="InterPro" id="IPR018101">
    <property type="entry name" value="Transl_elong_Ts_CS"/>
</dbReference>
<protein>
    <recommendedName>
        <fullName evidence="2 5">Elongation factor Ts</fullName>
        <shortName evidence="5">EF-Ts</shortName>
    </recommendedName>
</protein>
<dbReference type="FunFam" id="1.10.8.10:FF:000001">
    <property type="entry name" value="Elongation factor Ts"/>
    <property type="match status" value="1"/>
</dbReference>
<dbReference type="InterPro" id="IPR014039">
    <property type="entry name" value="Transl_elong_EFTs/EF1B_dimer"/>
</dbReference>
<comment type="subcellular location">
    <subcellularLocation>
        <location evidence="5">Cytoplasm</location>
    </subcellularLocation>
</comment>
<dbReference type="Gene3D" id="1.10.8.10">
    <property type="entry name" value="DNA helicase RuvA subunit, C-terminal domain"/>
    <property type="match status" value="1"/>
</dbReference>
<dbReference type="Proteomes" id="UP000319342">
    <property type="component" value="Chromosome"/>
</dbReference>
<gene>
    <name evidence="5 7" type="primary">tsf</name>
    <name evidence="7" type="ORF">Pla163_18240</name>
</gene>
<dbReference type="FunFam" id="1.10.286.20:FF:000001">
    <property type="entry name" value="Elongation factor Ts"/>
    <property type="match status" value="1"/>
</dbReference>
<dbReference type="InterPro" id="IPR036402">
    <property type="entry name" value="EF-Ts_dimer_sf"/>
</dbReference>
<keyword evidence="4 5" id="KW-0648">Protein biosynthesis</keyword>
<organism evidence="7 8">
    <name type="scientific">Rohdeia mirabilis</name>
    <dbReference type="NCBI Taxonomy" id="2528008"/>
    <lineage>
        <taxon>Bacteria</taxon>
        <taxon>Pseudomonadati</taxon>
        <taxon>Planctomycetota</taxon>
        <taxon>Planctomycetia</taxon>
        <taxon>Planctomycetia incertae sedis</taxon>
        <taxon>Rohdeia</taxon>
    </lineage>
</organism>
<dbReference type="OrthoDB" id="9808348at2"/>
<dbReference type="Gene3D" id="1.10.286.20">
    <property type="match status" value="1"/>
</dbReference>
<accession>A0A518CZS0</accession>
<evidence type="ECO:0000256" key="1">
    <source>
        <dbReference type="ARBA" id="ARBA00005532"/>
    </source>
</evidence>